<feature type="region of interest" description="Disordered" evidence="7">
    <location>
        <begin position="150"/>
        <end position="175"/>
    </location>
</feature>
<dbReference type="AlphaFoldDB" id="A0AAD8N0X6"/>
<evidence type="ECO:0000256" key="3">
    <source>
        <dbReference type="ARBA" id="ARBA00022840"/>
    </source>
</evidence>
<sequence>MIWNGEIDSGYAKSNSFCLGEREYTPDEEIDRKQAELVAAQIALEKLRQHDRLLTTKNDMLVEENNLLKAQNEELCSKLLRSEGILSRIKEELTRFRAANGRAANGINPCIHGGAGGGQCSTSFLLNSLSEFFVVASPLQLVGRQVYVEERRPSSNSNSTMSCGGGRRGRGRGSYQNDVRGRWPWFILT</sequence>
<dbReference type="GO" id="GO:0005874">
    <property type="term" value="C:microtubule"/>
    <property type="evidence" value="ECO:0007669"/>
    <property type="project" value="UniProtKB-KW"/>
</dbReference>
<dbReference type="Proteomes" id="UP001237642">
    <property type="component" value="Unassembled WGS sequence"/>
</dbReference>
<evidence type="ECO:0000256" key="4">
    <source>
        <dbReference type="ARBA" id="ARBA00023054"/>
    </source>
</evidence>
<name>A0AAD8N0X6_9APIA</name>
<accession>A0AAD8N0X6</accession>
<keyword evidence="3" id="KW-0067">ATP-binding</keyword>
<dbReference type="PANTHER" id="PTHR37739:SF8">
    <property type="entry name" value="KINESIN-LIKE PROTEIN KIN-12D"/>
    <property type="match status" value="1"/>
</dbReference>
<keyword evidence="4 6" id="KW-0175">Coiled coil</keyword>
<feature type="coiled-coil region" evidence="6">
    <location>
        <begin position="30"/>
        <end position="78"/>
    </location>
</feature>
<reference evidence="8" key="2">
    <citation type="submission" date="2023-05" db="EMBL/GenBank/DDBJ databases">
        <authorList>
            <person name="Schelkunov M.I."/>
        </authorList>
    </citation>
    <scope>NUCLEOTIDE SEQUENCE</scope>
    <source>
        <strain evidence="8">Hsosn_3</strain>
        <tissue evidence="8">Leaf</tissue>
    </source>
</reference>
<organism evidence="8 9">
    <name type="scientific">Heracleum sosnowskyi</name>
    <dbReference type="NCBI Taxonomy" id="360622"/>
    <lineage>
        <taxon>Eukaryota</taxon>
        <taxon>Viridiplantae</taxon>
        <taxon>Streptophyta</taxon>
        <taxon>Embryophyta</taxon>
        <taxon>Tracheophyta</taxon>
        <taxon>Spermatophyta</taxon>
        <taxon>Magnoliopsida</taxon>
        <taxon>eudicotyledons</taxon>
        <taxon>Gunneridae</taxon>
        <taxon>Pentapetalae</taxon>
        <taxon>asterids</taxon>
        <taxon>campanulids</taxon>
        <taxon>Apiales</taxon>
        <taxon>Apiaceae</taxon>
        <taxon>Apioideae</taxon>
        <taxon>apioid superclade</taxon>
        <taxon>Tordylieae</taxon>
        <taxon>Tordyliinae</taxon>
        <taxon>Heracleum</taxon>
    </lineage>
</organism>
<keyword evidence="9" id="KW-1185">Reference proteome</keyword>
<evidence type="ECO:0000256" key="2">
    <source>
        <dbReference type="ARBA" id="ARBA00022741"/>
    </source>
</evidence>
<reference evidence="8" key="1">
    <citation type="submission" date="2023-02" db="EMBL/GenBank/DDBJ databases">
        <title>Genome of toxic invasive species Heracleum sosnowskyi carries increased number of genes despite the absence of recent whole-genome duplications.</title>
        <authorList>
            <person name="Schelkunov M."/>
            <person name="Shtratnikova V."/>
            <person name="Makarenko M."/>
            <person name="Klepikova A."/>
            <person name="Omelchenko D."/>
            <person name="Novikova G."/>
            <person name="Obukhova E."/>
            <person name="Bogdanov V."/>
            <person name="Penin A."/>
            <person name="Logacheva M."/>
        </authorList>
    </citation>
    <scope>NUCLEOTIDE SEQUENCE</scope>
    <source>
        <strain evidence="8">Hsosn_3</strain>
        <tissue evidence="8">Leaf</tissue>
    </source>
</reference>
<evidence type="ECO:0000256" key="6">
    <source>
        <dbReference type="SAM" id="Coils"/>
    </source>
</evidence>
<evidence type="ECO:0000256" key="7">
    <source>
        <dbReference type="SAM" id="MobiDB-lite"/>
    </source>
</evidence>
<comment type="caution">
    <text evidence="8">The sequence shown here is derived from an EMBL/GenBank/DDBJ whole genome shotgun (WGS) entry which is preliminary data.</text>
</comment>
<dbReference type="InterPro" id="IPR044986">
    <property type="entry name" value="KIF15/KIN-12"/>
</dbReference>
<dbReference type="GO" id="GO:0005524">
    <property type="term" value="F:ATP binding"/>
    <property type="evidence" value="ECO:0007669"/>
    <property type="project" value="UniProtKB-KW"/>
</dbReference>
<dbReference type="PANTHER" id="PTHR37739">
    <property type="entry name" value="KINESIN-LIKE PROTEIN KIN-12D"/>
    <property type="match status" value="1"/>
</dbReference>
<evidence type="ECO:0000313" key="9">
    <source>
        <dbReference type="Proteomes" id="UP001237642"/>
    </source>
</evidence>
<keyword evidence="2" id="KW-0547">Nucleotide-binding</keyword>
<evidence type="ECO:0000256" key="5">
    <source>
        <dbReference type="ARBA" id="ARBA00023175"/>
    </source>
</evidence>
<proteinExistence type="predicted"/>
<gene>
    <name evidence="8" type="ORF">POM88_011082</name>
</gene>
<keyword evidence="1" id="KW-0493">Microtubule</keyword>
<evidence type="ECO:0000313" key="8">
    <source>
        <dbReference type="EMBL" id="KAK1392026.1"/>
    </source>
</evidence>
<dbReference type="EMBL" id="JAUIZM010000003">
    <property type="protein sequence ID" value="KAK1392026.1"/>
    <property type="molecule type" value="Genomic_DNA"/>
</dbReference>
<protein>
    <submittedName>
        <fullName evidence="8">Uncharacterized protein</fullName>
    </submittedName>
</protein>
<keyword evidence="5" id="KW-0505">Motor protein</keyword>
<evidence type="ECO:0000256" key="1">
    <source>
        <dbReference type="ARBA" id="ARBA00022701"/>
    </source>
</evidence>